<dbReference type="OrthoDB" id="420519at2759"/>
<keyword evidence="5 6" id="KW-0472">Membrane</keyword>
<comment type="function">
    <text evidence="6">Choline transporter.</text>
</comment>
<dbReference type="Proteomes" id="UP000708208">
    <property type="component" value="Unassembled WGS sequence"/>
</dbReference>
<dbReference type="EMBL" id="CAJVCH010172909">
    <property type="protein sequence ID" value="CAG7729077.1"/>
    <property type="molecule type" value="Genomic_DNA"/>
</dbReference>
<evidence type="ECO:0000256" key="2">
    <source>
        <dbReference type="ARBA" id="ARBA00007168"/>
    </source>
</evidence>
<feature type="transmembrane region" description="Helical" evidence="6">
    <location>
        <begin position="256"/>
        <end position="278"/>
    </location>
</feature>
<dbReference type="InterPro" id="IPR007603">
    <property type="entry name" value="Choline_transptr-like"/>
</dbReference>
<evidence type="ECO:0000313" key="8">
    <source>
        <dbReference type="Proteomes" id="UP000708208"/>
    </source>
</evidence>
<feature type="transmembrane region" description="Helical" evidence="6">
    <location>
        <begin position="213"/>
        <end position="236"/>
    </location>
</feature>
<evidence type="ECO:0000256" key="3">
    <source>
        <dbReference type="ARBA" id="ARBA00022692"/>
    </source>
</evidence>
<feature type="transmembrane region" description="Helical" evidence="6">
    <location>
        <begin position="299"/>
        <end position="327"/>
    </location>
</feature>
<dbReference type="Pfam" id="PF04515">
    <property type="entry name" value="Choline_transpo"/>
    <property type="match status" value="1"/>
</dbReference>
<proteinExistence type="inferred from homology"/>
<evidence type="ECO:0000256" key="1">
    <source>
        <dbReference type="ARBA" id="ARBA00004141"/>
    </source>
</evidence>
<feature type="transmembrane region" description="Helical" evidence="6">
    <location>
        <begin position="99"/>
        <end position="121"/>
    </location>
</feature>
<feature type="transmembrane region" description="Helical" evidence="6">
    <location>
        <begin position="401"/>
        <end position="419"/>
    </location>
</feature>
<comment type="caution">
    <text evidence="7">The sequence shown here is derived from an EMBL/GenBank/DDBJ whole genome shotgun (WGS) entry which is preliminary data.</text>
</comment>
<evidence type="ECO:0000256" key="6">
    <source>
        <dbReference type="RuleBase" id="RU368066"/>
    </source>
</evidence>
<name>A0A8J2P7N8_9HEXA</name>
<feature type="transmembrane region" description="Helical" evidence="6">
    <location>
        <begin position="356"/>
        <end position="380"/>
    </location>
</feature>
<reference evidence="7" key="1">
    <citation type="submission" date="2021-06" db="EMBL/GenBank/DDBJ databases">
        <authorList>
            <person name="Hodson N. C."/>
            <person name="Mongue J. A."/>
            <person name="Jaron S. K."/>
        </authorList>
    </citation>
    <scope>NUCLEOTIDE SEQUENCE</scope>
</reference>
<protein>
    <recommendedName>
        <fullName evidence="6">Choline transporter-like protein</fullName>
    </recommendedName>
</protein>
<accession>A0A8J2P7N8</accession>
<feature type="transmembrane region" description="Helical" evidence="6">
    <location>
        <begin position="500"/>
        <end position="521"/>
    </location>
</feature>
<feature type="transmembrane region" description="Helical" evidence="6">
    <location>
        <begin position="533"/>
        <end position="553"/>
    </location>
</feature>
<sequence>MPDKIRTRIDKFQTCLKTGGTLRRDGRMPSGPAIPPHLMELLDLKAQEEEVMPYPMNYPARQSGDYPPEQIYGQAHITQGKNPDDEFEGPLKKRKCRDVICLGLFLAFLALMAAIAGYSLWTGSYNRLKEGNFNLCDKADDEFPTSFARVKFYYAGKLDPGYFNETKWDPGNFFDDVAAAFEEYWPYVIYMCLIALGISILMTACLRVFAGVMIWGVVGIFIVLSVGGTIALWVLWGTSKNDKEADGHFAQNRKTYMLVFAIIISIIAVIFLLVLLILRKRIALVVRLFREAGKAVHAVPFVFLQPIYTFLFQGIVAAIFVSLSVLIETSRVKRDDGTCKKPAFATYSRYLNIFGYYWMTQFIIGCQHVVVAGAIARWFFTRDKSHLGFPLLTSAKNLLRYHLGSVAFGSLIIAIVKFIRWCMNQLQKYLSNVNSCLACLACLCKCCLWCLDGFLQFLNRNAYIEIAIYGYAFCPSAKRAFKVISTNALRILAINSIGDFVLYLAKLTIVALSALCGYYLFQGTIPAEETLDIEWALIVIGIVFSYVIAHCFISTYEMAIDTIFVCFCEDLEMNDGVNRPYFMSKGLMKFVKENNKGGKKEKKQKRERKSSY</sequence>
<evidence type="ECO:0000256" key="4">
    <source>
        <dbReference type="ARBA" id="ARBA00022989"/>
    </source>
</evidence>
<keyword evidence="8" id="KW-1185">Reference proteome</keyword>
<feature type="transmembrane region" description="Helical" evidence="6">
    <location>
        <begin position="184"/>
        <end position="206"/>
    </location>
</feature>
<keyword evidence="3 6" id="KW-0812">Transmembrane</keyword>
<comment type="subcellular location">
    <subcellularLocation>
        <location evidence="6">Cell membrane</location>
        <topology evidence="6">Multi-pass membrane protein</topology>
    </subcellularLocation>
    <subcellularLocation>
        <location evidence="1">Membrane</location>
        <topology evidence="1">Multi-pass membrane protein</topology>
    </subcellularLocation>
</comment>
<keyword evidence="4 6" id="KW-1133">Transmembrane helix</keyword>
<dbReference type="PANTHER" id="PTHR12385:SF96">
    <property type="entry name" value="CHOLINE TRANSPORTER-LIKE PROTEIN"/>
    <property type="match status" value="1"/>
</dbReference>
<dbReference type="GO" id="GO:0022857">
    <property type="term" value="F:transmembrane transporter activity"/>
    <property type="evidence" value="ECO:0007669"/>
    <property type="project" value="UniProtKB-UniRule"/>
</dbReference>
<dbReference type="AlphaFoldDB" id="A0A8J2P7N8"/>
<feature type="transmembrane region" description="Helical" evidence="6">
    <location>
        <begin position="431"/>
        <end position="451"/>
    </location>
</feature>
<gene>
    <name evidence="7" type="ORF">AFUS01_LOCUS17816</name>
</gene>
<organism evidence="7 8">
    <name type="scientific">Allacma fusca</name>
    <dbReference type="NCBI Taxonomy" id="39272"/>
    <lineage>
        <taxon>Eukaryota</taxon>
        <taxon>Metazoa</taxon>
        <taxon>Ecdysozoa</taxon>
        <taxon>Arthropoda</taxon>
        <taxon>Hexapoda</taxon>
        <taxon>Collembola</taxon>
        <taxon>Symphypleona</taxon>
        <taxon>Sminthuridae</taxon>
        <taxon>Allacma</taxon>
    </lineage>
</organism>
<dbReference type="GO" id="GO:0005886">
    <property type="term" value="C:plasma membrane"/>
    <property type="evidence" value="ECO:0007669"/>
    <property type="project" value="UniProtKB-SubCell"/>
</dbReference>
<evidence type="ECO:0000313" key="7">
    <source>
        <dbReference type="EMBL" id="CAG7729077.1"/>
    </source>
</evidence>
<evidence type="ECO:0000256" key="5">
    <source>
        <dbReference type="ARBA" id="ARBA00023136"/>
    </source>
</evidence>
<dbReference type="PANTHER" id="PTHR12385">
    <property type="entry name" value="CHOLINE TRANSPORTER-LIKE (SLC FAMILY 44)"/>
    <property type="match status" value="1"/>
</dbReference>
<comment type="similarity">
    <text evidence="2 6">Belongs to the CTL (choline transporter-like) family.</text>
</comment>